<dbReference type="Proteomes" id="UP000028480">
    <property type="component" value="Unassembled WGS sequence"/>
</dbReference>
<organism evidence="1">
    <name type="scientific">Xenorhabdus bovienii str. Intermedium</name>
    <dbReference type="NCBI Taxonomy" id="1379677"/>
    <lineage>
        <taxon>Bacteria</taxon>
        <taxon>Pseudomonadati</taxon>
        <taxon>Pseudomonadota</taxon>
        <taxon>Gammaproteobacteria</taxon>
        <taxon>Enterobacterales</taxon>
        <taxon>Morganellaceae</taxon>
        <taxon>Xenorhabdus</taxon>
    </lineage>
</organism>
<sequence>MRVVMMNDSIKFRIIGDTVGQRSNVWRVSKFSFVQ</sequence>
<proteinExistence type="predicted"/>
<comment type="caution">
    <text evidence="1">The sequence shown here is derived from an EMBL/GenBank/DDBJ whole genome shotgun (WGS) entry which is preliminary data.</text>
</comment>
<dbReference type="AlphaFoldDB" id="A0A077QHL9"/>
<dbReference type="HOGENOM" id="CLU_3368111_0_0_6"/>
<accession>A0A077QHL9</accession>
<reference evidence="1" key="1">
    <citation type="submission" date="2013-07" db="EMBL/GenBank/DDBJ databases">
        <title>Sub-species coevolution in mutualistic symbiosis.</title>
        <authorList>
            <person name="Murfin K."/>
            <person name="Klassen J."/>
            <person name="Lee M."/>
            <person name="Forst S."/>
            <person name="Stock P."/>
            <person name="Goodrich-Blair H."/>
        </authorList>
    </citation>
    <scope>NUCLEOTIDE SEQUENCE [LARGE SCALE GENOMIC DNA]</scope>
    <source>
        <strain evidence="1">Intermedium</strain>
    </source>
</reference>
<name>A0A077QHL9_XENBV</name>
<dbReference type="EMBL" id="CBTB010000118">
    <property type="protein sequence ID" value="CDH32678.1"/>
    <property type="molecule type" value="Genomic_DNA"/>
</dbReference>
<evidence type="ECO:0000313" key="1">
    <source>
        <dbReference type="EMBL" id="CDH32678.1"/>
    </source>
</evidence>
<gene>
    <name evidence="1" type="ORF">XBI1_2040069</name>
</gene>
<protein>
    <submittedName>
        <fullName evidence="1">Uncharacterized protein</fullName>
    </submittedName>
</protein>